<comment type="cofactor">
    <cofactor evidence="1">
        <name>(6R)-5,10-methylene-5,6,7,8-tetrahydrofolate</name>
        <dbReference type="ChEBI" id="CHEBI:15636"/>
    </cofactor>
</comment>
<feature type="site" description="Electron transfer via tryptophanyl radical" evidence="9">
    <location>
        <position position="295"/>
    </location>
</feature>
<dbReference type="RefSeq" id="WP_078756177.1">
    <property type="nucleotide sequence ID" value="NZ_FUWO01000012.1"/>
</dbReference>
<dbReference type="Gene3D" id="1.10.579.10">
    <property type="entry name" value="DNA Cyclobutane Dipyrimidine Photolyase, subunit A, domain 3"/>
    <property type="match status" value="1"/>
</dbReference>
<dbReference type="PROSITE" id="PS51645">
    <property type="entry name" value="PHR_CRY_ALPHA_BETA"/>
    <property type="match status" value="1"/>
</dbReference>
<comment type="catalytic activity">
    <reaction evidence="7">
        <text>cyclobutadipyrimidine (in DNA) = 2 pyrimidine residues (in DNA).</text>
        <dbReference type="EC" id="4.1.99.3"/>
    </reaction>
</comment>
<keyword evidence="4 8" id="KW-0285">Flavoprotein</keyword>
<dbReference type="InterPro" id="IPR036155">
    <property type="entry name" value="Crypto/Photolyase_N_sf"/>
</dbReference>
<organism evidence="12 13">
    <name type="scientific">Globicatella sulfidifaciens DSM 15739</name>
    <dbReference type="NCBI Taxonomy" id="1121925"/>
    <lineage>
        <taxon>Bacteria</taxon>
        <taxon>Bacillati</taxon>
        <taxon>Bacillota</taxon>
        <taxon>Bacilli</taxon>
        <taxon>Lactobacillales</taxon>
        <taxon>Aerococcaceae</taxon>
        <taxon>Globicatella</taxon>
    </lineage>
</organism>
<evidence type="ECO:0000256" key="1">
    <source>
        <dbReference type="ARBA" id="ARBA00001932"/>
    </source>
</evidence>
<evidence type="ECO:0000256" key="5">
    <source>
        <dbReference type="ARBA" id="ARBA00022827"/>
    </source>
</evidence>
<evidence type="ECO:0000259" key="11">
    <source>
        <dbReference type="PROSITE" id="PS51645"/>
    </source>
</evidence>
<dbReference type="EMBL" id="FUWO01000012">
    <property type="protein sequence ID" value="SJZ66947.1"/>
    <property type="molecule type" value="Genomic_DNA"/>
</dbReference>
<dbReference type="PRINTS" id="PR00147">
    <property type="entry name" value="DNAPHOTLYASE"/>
</dbReference>
<dbReference type="SUPFAM" id="SSF52425">
    <property type="entry name" value="Cryptochrome/photolyase, N-terminal domain"/>
    <property type="match status" value="1"/>
</dbReference>
<gene>
    <name evidence="12" type="ORF">SAMN02746011_01451</name>
</gene>
<dbReference type="GO" id="GO:0003904">
    <property type="term" value="F:deoxyribodipyrimidine photo-lyase activity"/>
    <property type="evidence" value="ECO:0007669"/>
    <property type="project" value="UniProtKB-EC"/>
</dbReference>
<evidence type="ECO:0000256" key="3">
    <source>
        <dbReference type="ARBA" id="ARBA00014046"/>
    </source>
</evidence>
<dbReference type="GO" id="GO:0071949">
    <property type="term" value="F:FAD binding"/>
    <property type="evidence" value="ECO:0007669"/>
    <property type="project" value="TreeGrafter"/>
</dbReference>
<sequence length="471" mass="55544">MTTVMWFRRDLRMVDNKALARTFQDSEDVLCVFHLNPEQLTHEYSYSQSAFLQSVEHLRQSLAKEGIQLYLLYGELEESFDQLRQVLPNWTDVYFNYDEAGYGRLRDQRAATYFRTHAIKIHAFQDHYLHGSQDVKNQFGKAYKVFTPYYRVWRALHKEKPVSVDLSFARTIELNQDPETLKIFNRLWEPLSFYHPGTEVALTKLDSFIADKLENYQVQRDYPSINGTSQLSSYLRTGEISIRMVFDAIIHYIPSDAQETFIKELAWRDFYNMVYVENPRQKGEAIQSQYKDIEWDNSLDLFNLWKKGETGFPIVDAAMRQLNTTGWMHNRLRMITASFLTKDLLIDWRWGERYFQQMLIDYDPASNIGGWQWVASTGTDAAPYFRIFNSTTQSERYDPEGEFIKHYLPQLADVPKKWLHEPARMPLNIQETSHCIIGQDYPVPIVDHKIQRQIAIEKYKAASKSEDNFIS</sequence>
<reference evidence="13" key="1">
    <citation type="submission" date="2017-02" db="EMBL/GenBank/DDBJ databases">
        <authorList>
            <person name="Varghese N."/>
            <person name="Submissions S."/>
        </authorList>
    </citation>
    <scope>NUCLEOTIDE SEQUENCE [LARGE SCALE GENOMIC DNA]</scope>
    <source>
        <strain evidence="13">DSM 15739</strain>
    </source>
</reference>
<dbReference type="InterPro" id="IPR014729">
    <property type="entry name" value="Rossmann-like_a/b/a_fold"/>
</dbReference>
<dbReference type="SUPFAM" id="SSF48173">
    <property type="entry name" value="Cryptochrome/photolyase FAD-binding domain"/>
    <property type="match status" value="1"/>
</dbReference>
<accession>A0A1T4MJA4</accession>
<dbReference type="PROSITE" id="PS00691">
    <property type="entry name" value="DNA_PHOTOLYASES_1_2"/>
    <property type="match status" value="1"/>
</dbReference>
<feature type="binding site" evidence="8">
    <location>
        <position position="216"/>
    </location>
    <ligand>
        <name>FAD</name>
        <dbReference type="ChEBI" id="CHEBI:57692"/>
    </ligand>
</feature>
<dbReference type="Gene3D" id="1.25.40.80">
    <property type="match status" value="1"/>
</dbReference>
<evidence type="ECO:0000256" key="4">
    <source>
        <dbReference type="ARBA" id="ARBA00022630"/>
    </source>
</evidence>
<evidence type="ECO:0000256" key="2">
    <source>
        <dbReference type="ARBA" id="ARBA00013149"/>
    </source>
</evidence>
<feature type="binding site" evidence="8">
    <location>
        <begin position="228"/>
        <end position="232"/>
    </location>
    <ligand>
        <name>FAD</name>
        <dbReference type="ChEBI" id="CHEBI:57692"/>
    </ligand>
</feature>
<evidence type="ECO:0000256" key="6">
    <source>
        <dbReference type="ARBA" id="ARBA00022991"/>
    </source>
</evidence>
<name>A0A1T4MJA4_9LACT</name>
<feature type="site" description="Electron transfer via tryptophanyl radical" evidence="9">
    <location>
        <position position="371"/>
    </location>
</feature>
<comment type="cofactor">
    <cofactor evidence="8">
        <name>FAD</name>
        <dbReference type="ChEBI" id="CHEBI:57692"/>
    </cofactor>
    <text evidence="8">Binds 1 FAD per subunit.</text>
</comment>
<dbReference type="EC" id="4.1.99.3" evidence="2"/>
<dbReference type="InterPro" id="IPR005101">
    <property type="entry name" value="Cryptochr/Photolyase_FAD-bd"/>
</dbReference>
<evidence type="ECO:0000256" key="7">
    <source>
        <dbReference type="ARBA" id="ARBA00033999"/>
    </source>
</evidence>
<dbReference type="Gene3D" id="3.40.50.620">
    <property type="entry name" value="HUPs"/>
    <property type="match status" value="1"/>
</dbReference>
<proteinExistence type="inferred from homology"/>
<evidence type="ECO:0000256" key="8">
    <source>
        <dbReference type="PIRSR" id="PIRSR602081-1"/>
    </source>
</evidence>
<dbReference type="GO" id="GO:0000719">
    <property type="term" value="P:photoreactive repair"/>
    <property type="evidence" value="ECO:0007669"/>
    <property type="project" value="UniProtKB-ARBA"/>
</dbReference>
<dbReference type="PANTHER" id="PTHR11455:SF9">
    <property type="entry name" value="CRYPTOCHROME CIRCADIAN CLOCK 5 ISOFORM X1"/>
    <property type="match status" value="1"/>
</dbReference>
<dbReference type="Pfam" id="PF03441">
    <property type="entry name" value="FAD_binding_7"/>
    <property type="match status" value="1"/>
</dbReference>
<keyword evidence="13" id="KW-1185">Reference proteome</keyword>
<keyword evidence="6 10" id="KW-0157">Chromophore</keyword>
<dbReference type="AlphaFoldDB" id="A0A1T4MJA4"/>
<dbReference type="InterPro" id="IPR018394">
    <property type="entry name" value="DNA_photolyase_1_CS_C"/>
</dbReference>
<dbReference type="PANTHER" id="PTHR11455">
    <property type="entry name" value="CRYPTOCHROME"/>
    <property type="match status" value="1"/>
</dbReference>
<dbReference type="Proteomes" id="UP000189941">
    <property type="component" value="Unassembled WGS sequence"/>
</dbReference>
<keyword evidence="12" id="KW-0456">Lyase</keyword>
<dbReference type="InterPro" id="IPR036134">
    <property type="entry name" value="Crypto/Photolyase_FAD-like_sf"/>
</dbReference>
<evidence type="ECO:0000256" key="10">
    <source>
        <dbReference type="RuleBase" id="RU004182"/>
    </source>
</evidence>
<feature type="binding site" evidence="8">
    <location>
        <begin position="264"/>
        <end position="271"/>
    </location>
    <ligand>
        <name>FAD</name>
        <dbReference type="ChEBI" id="CHEBI:57692"/>
    </ligand>
</feature>
<evidence type="ECO:0000313" key="12">
    <source>
        <dbReference type="EMBL" id="SJZ66947.1"/>
    </source>
</evidence>
<evidence type="ECO:0000313" key="13">
    <source>
        <dbReference type="Proteomes" id="UP000189941"/>
    </source>
</evidence>
<dbReference type="FunFam" id="1.10.579.10:FF:000003">
    <property type="entry name" value="Deoxyribodipyrimidine photo-lyase"/>
    <property type="match status" value="1"/>
</dbReference>
<feature type="binding site" evidence="8">
    <location>
        <position position="261"/>
    </location>
    <ligand>
        <name>FAD</name>
        <dbReference type="ChEBI" id="CHEBI:57692"/>
    </ligand>
</feature>
<protein>
    <recommendedName>
        <fullName evidence="3">Deoxyribodipyrimidine photo-lyase</fullName>
        <ecNumber evidence="2">4.1.99.3</ecNumber>
    </recommendedName>
</protein>
<feature type="domain" description="Photolyase/cryptochrome alpha/beta" evidence="11">
    <location>
        <begin position="1"/>
        <end position="129"/>
    </location>
</feature>
<dbReference type="PROSITE" id="PS00394">
    <property type="entry name" value="DNA_PHOTOLYASES_1_1"/>
    <property type="match status" value="1"/>
</dbReference>
<evidence type="ECO:0000256" key="9">
    <source>
        <dbReference type="PIRSR" id="PIRSR602081-2"/>
    </source>
</evidence>
<dbReference type="OrthoDB" id="9772484at2"/>
<feature type="binding site" evidence="8">
    <location>
        <begin position="361"/>
        <end position="363"/>
    </location>
    <ligand>
        <name>FAD</name>
        <dbReference type="ChEBI" id="CHEBI:57692"/>
    </ligand>
</feature>
<dbReference type="GO" id="GO:0009416">
    <property type="term" value="P:response to light stimulus"/>
    <property type="evidence" value="ECO:0007669"/>
    <property type="project" value="TreeGrafter"/>
</dbReference>
<dbReference type="GO" id="GO:0003677">
    <property type="term" value="F:DNA binding"/>
    <property type="evidence" value="ECO:0007669"/>
    <property type="project" value="TreeGrafter"/>
</dbReference>
<comment type="similarity">
    <text evidence="10">Belongs to the DNA photolyase family.</text>
</comment>
<dbReference type="InterPro" id="IPR006050">
    <property type="entry name" value="DNA_photolyase_N"/>
</dbReference>
<feature type="site" description="Electron transfer via tryptophanyl radical" evidence="9">
    <location>
        <position position="348"/>
    </location>
</feature>
<keyword evidence="5 8" id="KW-0274">FAD</keyword>
<dbReference type="InterPro" id="IPR002081">
    <property type="entry name" value="Cryptochrome/DNA_photolyase_1"/>
</dbReference>
<dbReference type="STRING" id="1121925.SAMN02746011_01451"/>
<dbReference type="Pfam" id="PF00875">
    <property type="entry name" value="DNA_photolyase"/>
    <property type="match status" value="1"/>
</dbReference>